<dbReference type="EMBL" id="KI927873">
    <property type="protein sequence ID" value="ETW31105.1"/>
    <property type="molecule type" value="Genomic_DNA"/>
</dbReference>
<dbReference type="FunFam" id="3.30.1360.210:FF:000005">
    <property type="entry name" value="60S ribosomal protein L22"/>
    <property type="match status" value="1"/>
</dbReference>
<dbReference type="Pfam" id="PF01776">
    <property type="entry name" value="Ribosomal_L22e"/>
    <property type="match status" value="1"/>
</dbReference>
<evidence type="ECO:0000313" key="6">
    <source>
        <dbReference type="EMBL" id="ETW31105.1"/>
    </source>
</evidence>
<dbReference type="PANTHER" id="PTHR10064:SF0">
    <property type="entry name" value="FI24544P1-RELATED"/>
    <property type="match status" value="1"/>
</dbReference>
<dbReference type="SMR" id="A0A024VSA6"/>
<evidence type="ECO:0000256" key="5">
    <source>
        <dbReference type="ARBA" id="ARBA00041214"/>
    </source>
</evidence>
<dbReference type="GO" id="GO:0003723">
    <property type="term" value="F:RNA binding"/>
    <property type="evidence" value="ECO:0007669"/>
    <property type="project" value="TreeGrafter"/>
</dbReference>
<sequence>MVAKKDSTKVSKKLKKKVVKKTKIVKGLKKQKMNKSTKGIKYVLDCTKPVKDTILDISGLEQFFKDKIKVDKKTNNLKNKVVVTSDEYKIYITVHIPFSKRYIKYLAKKYIKMHQIRDFLRVIAKGKLAYEFKYFQLNN</sequence>
<protein>
    <recommendedName>
        <fullName evidence="4">Large ribosomal subunit protein eL22</fullName>
    </recommendedName>
    <alternativeName>
        <fullName evidence="5">60S ribosomal protein L22</fullName>
    </alternativeName>
</protein>
<dbReference type="AlphaFoldDB" id="A0A024VSA6"/>
<accession>A0A024VSA6</accession>
<evidence type="ECO:0000256" key="1">
    <source>
        <dbReference type="ARBA" id="ARBA00007817"/>
    </source>
</evidence>
<reference evidence="6 7" key="1">
    <citation type="submission" date="2013-02" db="EMBL/GenBank/DDBJ databases">
        <title>The Genome Annotation of Plasmodium falciparum FCH/4.</title>
        <authorList>
            <consortium name="The Broad Institute Genome Sequencing Platform"/>
            <consortium name="The Broad Institute Genome Sequencing Center for Infectious Disease"/>
            <person name="Neafsey D."/>
            <person name="Hoffman S."/>
            <person name="Volkman S."/>
            <person name="Rosenthal P."/>
            <person name="Walker B."/>
            <person name="Young S.K."/>
            <person name="Zeng Q."/>
            <person name="Gargeya S."/>
            <person name="Fitzgerald M."/>
            <person name="Haas B."/>
            <person name="Abouelleil A."/>
            <person name="Allen A.W."/>
            <person name="Alvarado L."/>
            <person name="Arachchi H.M."/>
            <person name="Berlin A.M."/>
            <person name="Chapman S.B."/>
            <person name="Gainer-Dewar J."/>
            <person name="Goldberg J."/>
            <person name="Griggs A."/>
            <person name="Gujja S."/>
            <person name="Hansen M."/>
            <person name="Howarth C."/>
            <person name="Imamovic A."/>
            <person name="Ireland A."/>
            <person name="Larimer J."/>
            <person name="McCowan C."/>
            <person name="Murphy C."/>
            <person name="Pearson M."/>
            <person name="Poon T.W."/>
            <person name="Priest M."/>
            <person name="Roberts A."/>
            <person name="Saif S."/>
            <person name="Shea T."/>
            <person name="Sisk P."/>
            <person name="Sykes S."/>
            <person name="Wortman J."/>
            <person name="Nusbaum C."/>
            <person name="Birren B."/>
        </authorList>
    </citation>
    <scope>NUCLEOTIDE SEQUENCE [LARGE SCALE GENOMIC DNA]</scope>
    <source>
        <strain evidence="6 7">FCH/4</strain>
    </source>
</reference>
<dbReference type="GO" id="GO:1990904">
    <property type="term" value="C:ribonucleoprotein complex"/>
    <property type="evidence" value="ECO:0007669"/>
    <property type="project" value="UniProtKB-KW"/>
</dbReference>
<dbReference type="InterPro" id="IPR002671">
    <property type="entry name" value="Ribosomal_eL22"/>
</dbReference>
<organism evidence="6 7">
    <name type="scientific">Plasmodium falciparum FCH/4</name>
    <dbReference type="NCBI Taxonomy" id="1036724"/>
    <lineage>
        <taxon>Eukaryota</taxon>
        <taxon>Sar</taxon>
        <taxon>Alveolata</taxon>
        <taxon>Apicomplexa</taxon>
        <taxon>Aconoidasida</taxon>
        <taxon>Haemosporida</taxon>
        <taxon>Plasmodiidae</taxon>
        <taxon>Plasmodium</taxon>
        <taxon>Plasmodium (Laverania)</taxon>
    </lineage>
</organism>
<proteinExistence type="inferred from homology"/>
<evidence type="ECO:0000256" key="3">
    <source>
        <dbReference type="ARBA" id="ARBA00023274"/>
    </source>
</evidence>
<name>A0A024VSA6_PLAFA</name>
<comment type="similarity">
    <text evidence="1">Belongs to the eukaryotic ribosomal protein eL22 family.</text>
</comment>
<dbReference type="OrthoDB" id="10259820at2759"/>
<gene>
    <name evidence="6" type="ORF">PFFCH_01445</name>
</gene>
<dbReference type="GO" id="GO:0003735">
    <property type="term" value="F:structural constituent of ribosome"/>
    <property type="evidence" value="ECO:0007669"/>
    <property type="project" value="InterPro"/>
</dbReference>
<keyword evidence="2" id="KW-0689">Ribosomal protein</keyword>
<dbReference type="Gene3D" id="3.30.1360.210">
    <property type="match status" value="1"/>
</dbReference>
<dbReference type="PANTHER" id="PTHR10064">
    <property type="entry name" value="60S RIBOSOMAL PROTEIN L22"/>
    <property type="match status" value="1"/>
</dbReference>
<dbReference type="GO" id="GO:0002181">
    <property type="term" value="P:cytoplasmic translation"/>
    <property type="evidence" value="ECO:0007669"/>
    <property type="project" value="TreeGrafter"/>
</dbReference>
<dbReference type="InterPro" id="IPR038526">
    <property type="entry name" value="Ribosomal_eL22_sf"/>
</dbReference>
<evidence type="ECO:0000313" key="7">
    <source>
        <dbReference type="Proteomes" id="UP000030656"/>
    </source>
</evidence>
<evidence type="ECO:0000256" key="2">
    <source>
        <dbReference type="ARBA" id="ARBA00022980"/>
    </source>
</evidence>
<reference evidence="6 7" key="2">
    <citation type="submission" date="2013-02" db="EMBL/GenBank/DDBJ databases">
        <title>The Genome Sequence of Plasmodium falciparum FCH/4.</title>
        <authorList>
            <consortium name="The Broad Institute Genome Sequencing Platform"/>
            <consortium name="The Broad Institute Genome Sequencing Center for Infectious Disease"/>
            <person name="Neafsey D."/>
            <person name="Cheeseman I."/>
            <person name="Volkman S."/>
            <person name="Adams J."/>
            <person name="Walker B."/>
            <person name="Young S.K."/>
            <person name="Zeng Q."/>
            <person name="Gargeya S."/>
            <person name="Fitzgerald M."/>
            <person name="Haas B."/>
            <person name="Abouelleil A."/>
            <person name="Alvarado L."/>
            <person name="Arachchi H.M."/>
            <person name="Berlin A.M."/>
            <person name="Chapman S.B."/>
            <person name="Dewar J."/>
            <person name="Goldberg J."/>
            <person name="Griggs A."/>
            <person name="Gujja S."/>
            <person name="Hansen M."/>
            <person name="Howarth C."/>
            <person name="Imamovic A."/>
            <person name="Larimer J."/>
            <person name="McCowan C."/>
            <person name="Murphy C."/>
            <person name="Neiman D."/>
            <person name="Pearson M."/>
            <person name="Priest M."/>
            <person name="Roberts A."/>
            <person name="Saif S."/>
            <person name="Shea T."/>
            <person name="Sisk P."/>
            <person name="Sykes S."/>
            <person name="Wortman J."/>
            <person name="Nusbaum C."/>
            <person name="Birren B."/>
        </authorList>
    </citation>
    <scope>NUCLEOTIDE SEQUENCE [LARGE SCALE GENOMIC DNA]</scope>
    <source>
        <strain evidence="6 7">FCH/4</strain>
    </source>
</reference>
<dbReference type="GO" id="GO:0005840">
    <property type="term" value="C:ribosome"/>
    <property type="evidence" value="ECO:0007669"/>
    <property type="project" value="UniProtKB-KW"/>
</dbReference>
<evidence type="ECO:0000256" key="4">
    <source>
        <dbReference type="ARBA" id="ARBA00040613"/>
    </source>
</evidence>
<keyword evidence="3" id="KW-0687">Ribonucleoprotein</keyword>
<dbReference type="Proteomes" id="UP000030656">
    <property type="component" value="Unassembled WGS sequence"/>
</dbReference>